<dbReference type="PANTHER" id="PTHR14398:SF0">
    <property type="entry name" value="ZINC FINGER PROTEIN SWM"/>
    <property type="match status" value="1"/>
</dbReference>
<dbReference type="EMBL" id="JAVYJV010000007">
    <property type="protein sequence ID" value="KAK4366591.1"/>
    <property type="molecule type" value="Genomic_DNA"/>
</dbReference>
<protein>
    <submittedName>
        <fullName evidence="3">Uncharacterized protein</fullName>
    </submittedName>
</protein>
<evidence type="ECO:0000313" key="3">
    <source>
        <dbReference type="EMBL" id="KAK4366591.1"/>
    </source>
</evidence>
<comment type="caution">
    <text evidence="3">The sequence shown here is derived from an EMBL/GenBank/DDBJ whole genome shotgun (WGS) entry which is preliminary data.</text>
</comment>
<feature type="region of interest" description="Disordered" evidence="2">
    <location>
        <begin position="1"/>
        <end position="75"/>
    </location>
</feature>
<keyword evidence="4" id="KW-1185">Reference proteome</keyword>
<gene>
    <name evidence="3" type="ORF">RND71_014471</name>
</gene>
<accession>A0AAE1SCV5</accession>
<dbReference type="GO" id="GO:0005634">
    <property type="term" value="C:nucleus"/>
    <property type="evidence" value="ECO:0007669"/>
    <property type="project" value="TreeGrafter"/>
</dbReference>
<feature type="compositionally biased region" description="Basic and acidic residues" evidence="2">
    <location>
        <begin position="333"/>
        <end position="345"/>
    </location>
</feature>
<sequence>MDGVNGGSNLPITPRGVTSSLIPPHLSVPYKGKDIIQSSAPKAAEHGNVAPLPTSGLPKPVAHNGPKAPPAVQKKVESLELLKEELRKKQELLDQKRNEFRRVKTEAVSDQDLEKQKEGETVSNSAKERSSSTELNDVSSTEAEAVSGSSRSAENAERSCSIPCSAVATQEPSSLRQSIRPLAPDGAPFVFNRYKLDNRLTAFKVLPPLPSGLANVISSSPFSDVLPRQSCYCVRACLCRYHLLLLTRMGFQKMVAVLKEHFFAFGDLPSVELEGLEPQDCQSLQFMWLQSSNSTKDIGVKKDADPALKQPPDGSVQTIPKDSQEENAAGIDEPEKCDLECKKQPSDANVQPSPKDPLTGSEEGNVARIDEPENGYIENTSVNEVLNSGLVSISVEKQVAECDRS</sequence>
<dbReference type="PANTHER" id="PTHR14398">
    <property type="entry name" value="RNA RECOGNITION RRM/RNP DOMAIN"/>
    <property type="match status" value="1"/>
</dbReference>
<name>A0AAE1SCV5_9SOLA</name>
<dbReference type="AlphaFoldDB" id="A0AAE1SCV5"/>
<dbReference type="InterPro" id="IPR045137">
    <property type="entry name" value="RBM26/27"/>
</dbReference>
<organism evidence="3 4">
    <name type="scientific">Anisodus tanguticus</name>
    <dbReference type="NCBI Taxonomy" id="243964"/>
    <lineage>
        <taxon>Eukaryota</taxon>
        <taxon>Viridiplantae</taxon>
        <taxon>Streptophyta</taxon>
        <taxon>Embryophyta</taxon>
        <taxon>Tracheophyta</taxon>
        <taxon>Spermatophyta</taxon>
        <taxon>Magnoliopsida</taxon>
        <taxon>eudicotyledons</taxon>
        <taxon>Gunneridae</taxon>
        <taxon>Pentapetalae</taxon>
        <taxon>asterids</taxon>
        <taxon>lamiids</taxon>
        <taxon>Solanales</taxon>
        <taxon>Solanaceae</taxon>
        <taxon>Solanoideae</taxon>
        <taxon>Hyoscyameae</taxon>
        <taxon>Anisodus</taxon>
    </lineage>
</organism>
<evidence type="ECO:0000256" key="1">
    <source>
        <dbReference type="ARBA" id="ARBA00022884"/>
    </source>
</evidence>
<dbReference type="GO" id="GO:0003723">
    <property type="term" value="F:RNA binding"/>
    <property type="evidence" value="ECO:0007669"/>
    <property type="project" value="UniProtKB-KW"/>
</dbReference>
<feature type="region of interest" description="Disordered" evidence="2">
    <location>
        <begin position="103"/>
        <end position="154"/>
    </location>
</feature>
<dbReference type="Proteomes" id="UP001291623">
    <property type="component" value="Unassembled WGS sequence"/>
</dbReference>
<reference evidence="3" key="1">
    <citation type="submission" date="2023-12" db="EMBL/GenBank/DDBJ databases">
        <title>Genome assembly of Anisodus tanguticus.</title>
        <authorList>
            <person name="Wang Y.-J."/>
        </authorList>
    </citation>
    <scope>NUCLEOTIDE SEQUENCE</scope>
    <source>
        <strain evidence="3">KB-2021</strain>
        <tissue evidence="3">Leaf</tissue>
    </source>
</reference>
<proteinExistence type="predicted"/>
<feature type="compositionally biased region" description="Basic and acidic residues" evidence="2">
    <location>
        <begin position="103"/>
        <end position="131"/>
    </location>
</feature>
<evidence type="ECO:0000313" key="4">
    <source>
        <dbReference type="Proteomes" id="UP001291623"/>
    </source>
</evidence>
<evidence type="ECO:0000256" key="2">
    <source>
        <dbReference type="SAM" id="MobiDB-lite"/>
    </source>
</evidence>
<feature type="compositionally biased region" description="Polar residues" evidence="2">
    <location>
        <begin position="7"/>
        <end position="21"/>
    </location>
</feature>
<feature type="compositionally biased region" description="Polar residues" evidence="2">
    <location>
        <begin position="132"/>
        <end position="153"/>
    </location>
</feature>
<feature type="region of interest" description="Disordered" evidence="2">
    <location>
        <begin position="299"/>
        <end position="374"/>
    </location>
</feature>
<keyword evidence="1" id="KW-0694">RNA-binding</keyword>